<feature type="transmembrane region" description="Helical" evidence="8">
    <location>
        <begin position="84"/>
        <end position="102"/>
    </location>
</feature>
<gene>
    <name evidence="10" type="ORF">BTW10_15050</name>
</gene>
<feature type="transmembrane region" description="Helical" evidence="8">
    <location>
        <begin position="274"/>
        <end position="294"/>
    </location>
</feature>
<dbReference type="PANTHER" id="PTHR42718">
    <property type="entry name" value="MAJOR FACILITATOR SUPERFAMILY MULTIDRUG TRANSPORTER MFSC"/>
    <property type="match status" value="1"/>
</dbReference>
<comment type="subcellular location">
    <subcellularLocation>
        <location evidence="1">Cell membrane</location>
        <topology evidence="1">Multi-pass membrane protein</topology>
    </subcellularLocation>
</comment>
<dbReference type="InterPro" id="IPR011701">
    <property type="entry name" value="MFS"/>
</dbReference>
<reference evidence="10 11" key="1">
    <citation type="submission" date="2016-12" db="EMBL/GenBank/DDBJ databases">
        <title>Draft genome sequences of strains Salinicola socius SMB35, Salinicola sp. MH3R3-1 and Chromohalobacter sp. SMB17 from the Verkhnekamsk potash mining region of Russia.</title>
        <authorList>
            <person name="Mavrodi D.V."/>
            <person name="Olsson B.E."/>
            <person name="Korsakova E.S."/>
            <person name="Pyankova A."/>
            <person name="Mavrodi O.V."/>
            <person name="Plotnikova E.G."/>
        </authorList>
    </citation>
    <scope>NUCLEOTIDE SEQUENCE [LARGE SCALE GENOMIC DNA]</scope>
    <source>
        <strain evidence="10 11">SMB17</strain>
    </source>
</reference>
<evidence type="ECO:0000259" key="9">
    <source>
        <dbReference type="PROSITE" id="PS50850"/>
    </source>
</evidence>
<feature type="transmembrane region" description="Helical" evidence="8">
    <location>
        <begin position="490"/>
        <end position="508"/>
    </location>
</feature>
<accession>A0A1Q8T9J4</accession>
<dbReference type="SUPFAM" id="SSF103473">
    <property type="entry name" value="MFS general substrate transporter"/>
    <property type="match status" value="1"/>
</dbReference>
<dbReference type="PANTHER" id="PTHR42718:SF9">
    <property type="entry name" value="MAJOR FACILITATOR SUPERFAMILY MULTIDRUG TRANSPORTER MFSC"/>
    <property type="match status" value="1"/>
</dbReference>
<feature type="domain" description="Major facilitator superfamily (MFS) profile" evidence="9">
    <location>
        <begin position="19"/>
        <end position="513"/>
    </location>
</feature>
<dbReference type="Pfam" id="PF07690">
    <property type="entry name" value="MFS_1"/>
    <property type="match status" value="1"/>
</dbReference>
<evidence type="ECO:0000313" key="11">
    <source>
        <dbReference type="Proteomes" id="UP000186806"/>
    </source>
</evidence>
<feature type="transmembrane region" description="Helical" evidence="8">
    <location>
        <begin position="306"/>
        <end position="327"/>
    </location>
</feature>
<feature type="transmembrane region" description="Helical" evidence="8">
    <location>
        <begin position="56"/>
        <end position="77"/>
    </location>
</feature>
<keyword evidence="3" id="KW-0813">Transport</keyword>
<dbReference type="AlphaFoldDB" id="A0A1Q8T9J4"/>
<feature type="transmembrane region" description="Helical" evidence="8">
    <location>
        <begin position="172"/>
        <end position="193"/>
    </location>
</feature>
<evidence type="ECO:0000256" key="7">
    <source>
        <dbReference type="ARBA" id="ARBA00023136"/>
    </source>
</evidence>
<dbReference type="InterPro" id="IPR020846">
    <property type="entry name" value="MFS_dom"/>
</dbReference>
<feature type="transmembrane region" description="Helical" evidence="8">
    <location>
        <begin position="205"/>
        <end position="225"/>
    </location>
</feature>
<comment type="caution">
    <text evidence="10">The sequence shown here is derived from an EMBL/GenBank/DDBJ whole genome shotgun (WGS) entry which is preliminary data.</text>
</comment>
<keyword evidence="6 8" id="KW-1133">Transmembrane helix</keyword>
<dbReference type="STRING" id="223900.GCA_000821045_02901"/>
<dbReference type="EMBL" id="MSDQ01000037">
    <property type="protein sequence ID" value="OLO10360.1"/>
    <property type="molecule type" value="Genomic_DNA"/>
</dbReference>
<keyword evidence="7 8" id="KW-0472">Membrane</keyword>
<dbReference type="GO" id="GO:0005886">
    <property type="term" value="C:plasma membrane"/>
    <property type="evidence" value="ECO:0007669"/>
    <property type="project" value="UniProtKB-SubCell"/>
</dbReference>
<protein>
    <submittedName>
        <fullName evidence="10">MFS transporter</fullName>
    </submittedName>
</protein>
<evidence type="ECO:0000256" key="6">
    <source>
        <dbReference type="ARBA" id="ARBA00022989"/>
    </source>
</evidence>
<feature type="transmembrane region" description="Helical" evidence="8">
    <location>
        <begin position="402"/>
        <end position="423"/>
    </location>
</feature>
<keyword evidence="5 8" id="KW-0812">Transmembrane</keyword>
<evidence type="ECO:0000256" key="2">
    <source>
        <dbReference type="ARBA" id="ARBA00008537"/>
    </source>
</evidence>
<dbReference type="InterPro" id="IPR004638">
    <property type="entry name" value="EmrB-like"/>
</dbReference>
<sequence>MTQVDQLFERYGPRYRLWVTLTVMLGLVALGMSITIVNVAVPYIKGAFGMSDSQVQWLSTGFLASTTVSLLVAPWLVSAVGQRATFIGLLVVFIAASFLGGLGQGMGMLVAARVIQGGMTGLIRPVAMQALFAAYPPEGRGMATAMYGMCLGLPLTLATVIGGWLVEHFTWRYVFFVTLPICVAAAVMGYFFLPSREQKGPRPPFDWAGVVLLFVAVFSLLAALSNGQRWGWYDPRVPGLILIALVCGTAFVVWQKRTAHPLMELAIFRNRVFVVGTLAMFLFGGTFYGIMYLLPQFVQSVLHYSPITAGQIFLPSTAVLGVLVPLVGWLSDRHPPHRLTMPGLACTMYAVWLMAQMDWNTSFAYLATAMGILSIGMAAFPPPTLSNAIAGLPRHLTGHGSGAINFALQLGGALGTAALVILLDRQTAQHGQALNAGVNADNALAQQQLHQLAELAGHLGTAATQQGAMAGYLMERIETIWASILAYQDGFWVLTGSLFIVAIPSLLLSRWRATTPK</sequence>
<feature type="transmembrane region" description="Helical" evidence="8">
    <location>
        <begin position="363"/>
        <end position="381"/>
    </location>
</feature>
<evidence type="ECO:0000256" key="8">
    <source>
        <dbReference type="SAM" id="Phobius"/>
    </source>
</evidence>
<dbReference type="GO" id="GO:0022857">
    <property type="term" value="F:transmembrane transporter activity"/>
    <property type="evidence" value="ECO:0007669"/>
    <property type="project" value="InterPro"/>
</dbReference>
<dbReference type="RefSeq" id="WP_075370109.1">
    <property type="nucleotide sequence ID" value="NZ_MSDQ01000037.1"/>
</dbReference>
<proteinExistence type="inferred from homology"/>
<dbReference type="NCBIfam" id="TIGR00711">
    <property type="entry name" value="efflux_EmrB"/>
    <property type="match status" value="1"/>
</dbReference>
<keyword evidence="11" id="KW-1185">Reference proteome</keyword>
<dbReference type="InterPro" id="IPR036259">
    <property type="entry name" value="MFS_trans_sf"/>
</dbReference>
<feature type="transmembrane region" description="Helical" evidence="8">
    <location>
        <begin position="21"/>
        <end position="44"/>
    </location>
</feature>
<dbReference type="Proteomes" id="UP000186806">
    <property type="component" value="Unassembled WGS sequence"/>
</dbReference>
<evidence type="ECO:0000256" key="4">
    <source>
        <dbReference type="ARBA" id="ARBA00022475"/>
    </source>
</evidence>
<evidence type="ECO:0000313" key="10">
    <source>
        <dbReference type="EMBL" id="OLO10360.1"/>
    </source>
</evidence>
<organism evidence="10 11">
    <name type="scientific">Chromohalobacter japonicus</name>
    <dbReference type="NCBI Taxonomy" id="223900"/>
    <lineage>
        <taxon>Bacteria</taxon>
        <taxon>Pseudomonadati</taxon>
        <taxon>Pseudomonadota</taxon>
        <taxon>Gammaproteobacteria</taxon>
        <taxon>Oceanospirillales</taxon>
        <taxon>Halomonadaceae</taxon>
        <taxon>Chromohalobacter</taxon>
    </lineage>
</organism>
<dbReference type="Gene3D" id="1.20.1720.10">
    <property type="entry name" value="Multidrug resistance protein D"/>
    <property type="match status" value="1"/>
</dbReference>
<name>A0A1Q8T9J4_9GAMM</name>
<dbReference type="PROSITE" id="PS50850">
    <property type="entry name" value="MFS"/>
    <property type="match status" value="1"/>
</dbReference>
<keyword evidence="4" id="KW-1003">Cell membrane</keyword>
<evidence type="ECO:0000256" key="3">
    <source>
        <dbReference type="ARBA" id="ARBA00022448"/>
    </source>
</evidence>
<evidence type="ECO:0000256" key="5">
    <source>
        <dbReference type="ARBA" id="ARBA00022692"/>
    </source>
</evidence>
<feature type="transmembrane region" description="Helical" evidence="8">
    <location>
        <begin position="147"/>
        <end position="166"/>
    </location>
</feature>
<evidence type="ECO:0000256" key="1">
    <source>
        <dbReference type="ARBA" id="ARBA00004651"/>
    </source>
</evidence>
<dbReference type="Gene3D" id="1.20.1250.20">
    <property type="entry name" value="MFS general substrate transporter like domains"/>
    <property type="match status" value="1"/>
</dbReference>
<comment type="similarity">
    <text evidence="2">Belongs to the major facilitator superfamily. EmrB family.</text>
</comment>